<evidence type="ECO:0000313" key="5">
    <source>
        <dbReference type="Proteomes" id="UP000190285"/>
    </source>
</evidence>
<dbReference type="Proteomes" id="UP000190285">
    <property type="component" value="Unassembled WGS sequence"/>
</dbReference>
<dbReference type="RefSeq" id="WP_079489747.1">
    <property type="nucleotide sequence ID" value="NZ_FUZT01000002.1"/>
</dbReference>
<comment type="similarity">
    <text evidence="1">Belongs to the EamA transporter family.</text>
</comment>
<dbReference type="InterPro" id="IPR000620">
    <property type="entry name" value="EamA_dom"/>
</dbReference>
<feature type="transmembrane region" description="Helical" evidence="2">
    <location>
        <begin position="91"/>
        <end position="115"/>
    </location>
</feature>
<proteinExistence type="inferred from homology"/>
<sequence>MNKEINARFIILIGVVFVSFGSIFTKISSAPSLAIATYRLGFTSLILLPYVLMKNLNEIKGISIKNLLICLLSGIFLAFHFATWIESINHTSIASSTLLVNTHPIFIVIGSVLILKEKISKRSIITIVITLIGMIIISLGNSSIGDTMIYGDFLAVLGGFCVAGYIMIGRVARQELSVNSYTFIVYSSSTITLFILSLITNTPLYPYPKLDWLLFLSLAVFCTILGHSIFNWSLEYLNPAFVSTVMLGEPVFATLWAILFFKEFPSIWQILGGTVILLGIYKFIQTTENTSESI</sequence>
<feature type="domain" description="EamA" evidence="3">
    <location>
        <begin position="150"/>
        <end position="281"/>
    </location>
</feature>
<reference evidence="4 5" key="1">
    <citation type="submission" date="2017-02" db="EMBL/GenBank/DDBJ databases">
        <authorList>
            <person name="Peterson S.W."/>
        </authorList>
    </citation>
    <scope>NUCLEOTIDE SEQUENCE [LARGE SCALE GENOMIC DNA]</scope>
    <source>
        <strain evidence="4 5">M1</strain>
    </source>
</reference>
<dbReference type="PANTHER" id="PTHR22911:SF76">
    <property type="entry name" value="EAMA DOMAIN-CONTAINING PROTEIN"/>
    <property type="match status" value="1"/>
</dbReference>
<evidence type="ECO:0000313" key="4">
    <source>
        <dbReference type="EMBL" id="SKC46994.1"/>
    </source>
</evidence>
<dbReference type="OrthoDB" id="9790852at2"/>
<keyword evidence="5" id="KW-1185">Reference proteome</keyword>
<accession>A0A1T5J6J0</accession>
<feature type="transmembrane region" description="Helical" evidence="2">
    <location>
        <begin position="33"/>
        <end position="52"/>
    </location>
</feature>
<dbReference type="InterPro" id="IPR037185">
    <property type="entry name" value="EmrE-like"/>
</dbReference>
<feature type="transmembrane region" description="Helical" evidence="2">
    <location>
        <begin position="212"/>
        <end position="234"/>
    </location>
</feature>
<dbReference type="Pfam" id="PF00892">
    <property type="entry name" value="EamA"/>
    <property type="match status" value="2"/>
</dbReference>
<feature type="transmembrane region" description="Helical" evidence="2">
    <location>
        <begin position="267"/>
        <end position="284"/>
    </location>
</feature>
<keyword evidence="2" id="KW-0472">Membrane</keyword>
<name>A0A1T5J6J0_9FIRM</name>
<feature type="transmembrane region" description="Helical" evidence="2">
    <location>
        <begin position="180"/>
        <end position="200"/>
    </location>
</feature>
<keyword evidence="2" id="KW-1133">Transmembrane helix</keyword>
<evidence type="ECO:0000256" key="2">
    <source>
        <dbReference type="SAM" id="Phobius"/>
    </source>
</evidence>
<organism evidence="4 5">
    <name type="scientific">Maledivibacter halophilus</name>
    <dbReference type="NCBI Taxonomy" id="36842"/>
    <lineage>
        <taxon>Bacteria</taxon>
        <taxon>Bacillati</taxon>
        <taxon>Bacillota</taxon>
        <taxon>Clostridia</taxon>
        <taxon>Peptostreptococcales</taxon>
        <taxon>Caminicellaceae</taxon>
        <taxon>Maledivibacter</taxon>
    </lineage>
</organism>
<keyword evidence="2" id="KW-0812">Transmembrane</keyword>
<feature type="domain" description="EamA" evidence="3">
    <location>
        <begin position="9"/>
        <end position="138"/>
    </location>
</feature>
<gene>
    <name evidence="4" type="ORF">SAMN02194393_00951</name>
</gene>
<evidence type="ECO:0000256" key="1">
    <source>
        <dbReference type="ARBA" id="ARBA00007362"/>
    </source>
</evidence>
<dbReference type="AlphaFoldDB" id="A0A1T5J6J0"/>
<dbReference type="SUPFAM" id="SSF103481">
    <property type="entry name" value="Multidrug resistance efflux transporter EmrE"/>
    <property type="match status" value="2"/>
</dbReference>
<evidence type="ECO:0000259" key="3">
    <source>
        <dbReference type="Pfam" id="PF00892"/>
    </source>
</evidence>
<dbReference type="GO" id="GO:0016020">
    <property type="term" value="C:membrane"/>
    <property type="evidence" value="ECO:0007669"/>
    <property type="project" value="InterPro"/>
</dbReference>
<dbReference type="PANTHER" id="PTHR22911">
    <property type="entry name" value="ACYL-MALONYL CONDENSING ENZYME-RELATED"/>
    <property type="match status" value="1"/>
</dbReference>
<feature type="transmembrane region" description="Helical" evidence="2">
    <location>
        <begin position="7"/>
        <end position="27"/>
    </location>
</feature>
<feature type="transmembrane region" description="Helical" evidence="2">
    <location>
        <begin position="124"/>
        <end position="142"/>
    </location>
</feature>
<feature type="transmembrane region" description="Helical" evidence="2">
    <location>
        <begin position="241"/>
        <end position="261"/>
    </location>
</feature>
<feature type="transmembrane region" description="Helical" evidence="2">
    <location>
        <begin position="64"/>
        <end position="85"/>
    </location>
</feature>
<feature type="transmembrane region" description="Helical" evidence="2">
    <location>
        <begin position="148"/>
        <end position="168"/>
    </location>
</feature>
<dbReference type="STRING" id="36842.SAMN02194393_00951"/>
<dbReference type="EMBL" id="FUZT01000002">
    <property type="protein sequence ID" value="SKC46994.1"/>
    <property type="molecule type" value="Genomic_DNA"/>
</dbReference>
<protein>
    <submittedName>
        <fullName evidence="4">Permease of the drug/metabolite transporter (DMT) superfamily</fullName>
    </submittedName>
</protein>